<dbReference type="Proteomes" id="UP000247647">
    <property type="component" value="Unassembled WGS sequence"/>
</dbReference>
<organism evidence="1 2">
    <name type="scientific">Aspergillus neoniger (strain CBS 115656)</name>
    <dbReference type="NCBI Taxonomy" id="1448310"/>
    <lineage>
        <taxon>Eukaryota</taxon>
        <taxon>Fungi</taxon>
        <taxon>Dikarya</taxon>
        <taxon>Ascomycota</taxon>
        <taxon>Pezizomycotina</taxon>
        <taxon>Eurotiomycetes</taxon>
        <taxon>Eurotiomycetidae</taxon>
        <taxon>Eurotiales</taxon>
        <taxon>Aspergillaceae</taxon>
        <taxon>Aspergillus</taxon>
        <taxon>Aspergillus subgen. Circumdati</taxon>
    </lineage>
</organism>
<name>A0A318Y9M9_ASPNB</name>
<reference evidence="1" key="1">
    <citation type="submission" date="2016-12" db="EMBL/GenBank/DDBJ databases">
        <title>The genomes of Aspergillus section Nigri reveals drivers in fungal speciation.</title>
        <authorList>
            <consortium name="DOE Joint Genome Institute"/>
            <person name="Vesth T.C."/>
            <person name="Nybo J."/>
            <person name="Theobald S."/>
            <person name="Brandl J."/>
            <person name="Frisvad J.C."/>
            <person name="Nielsen K.F."/>
            <person name="Lyhne E.K."/>
            <person name="Kogle M.E."/>
            <person name="Kuo A."/>
            <person name="Riley R."/>
            <person name="Clum A."/>
            <person name="Nolan M."/>
            <person name="Lipzen A."/>
            <person name="Salamov A."/>
            <person name="Henrissat B."/>
            <person name="Wiebenga A."/>
            <person name="De Vries R.P."/>
            <person name="Grigoriev I.V."/>
            <person name="Mortensen U.H."/>
            <person name="Andersen M.R."/>
            <person name="Baker S.E."/>
        </authorList>
    </citation>
    <scope>NUCLEOTIDE SEQUENCE [LARGE SCALE GENOMIC DNA]</scope>
    <source>
        <strain evidence="1">CBS 115656</strain>
    </source>
</reference>
<proteinExistence type="predicted"/>
<gene>
    <name evidence="1" type="ORF">BO87DRAFT_428947</name>
</gene>
<protein>
    <submittedName>
        <fullName evidence="1">Uncharacterized protein</fullName>
    </submittedName>
</protein>
<accession>A0A318Y9M9</accession>
<sequence length="62" mass="7175">MPKRAKNQSSINDYFKRKQDKIIDALEDAGIVVPAGVLPVTRLLTSVQKLRKKELRDELHRF</sequence>
<dbReference type="AlphaFoldDB" id="A0A318Y9M9"/>
<dbReference type="EMBL" id="KZ821475">
    <property type="protein sequence ID" value="PYH31031.1"/>
    <property type="molecule type" value="Genomic_DNA"/>
</dbReference>
<evidence type="ECO:0000313" key="1">
    <source>
        <dbReference type="EMBL" id="PYH31031.1"/>
    </source>
</evidence>
<dbReference type="GeneID" id="37129932"/>
<dbReference type="RefSeq" id="XP_025476509.1">
    <property type="nucleotide sequence ID" value="XM_025627476.1"/>
</dbReference>
<keyword evidence="2" id="KW-1185">Reference proteome</keyword>
<dbReference type="OrthoDB" id="4507672at2759"/>
<evidence type="ECO:0000313" key="2">
    <source>
        <dbReference type="Proteomes" id="UP000247647"/>
    </source>
</evidence>